<dbReference type="AlphaFoldDB" id="A0A2T2WVB3"/>
<name>A0A2T2WVB3_9FIRM</name>
<protein>
    <submittedName>
        <fullName evidence="1">Uncharacterized protein</fullName>
    </submittedName>
</protein>
<accession>A0A2T2WVB3</accession>
<reference evidence="1 2" key="1">
    <citation type="journal article" date="2014" name="BMC Genomics">
        <title>Comparison of environmental and isolate Sulfobacillus genomes reveals diverse carbon, sulfur, nitrogen, and hydrogen metabolisms.</title>
        <authorList>
            <person name="Justice N.B."/>
            <person name="Norman A."/>
            <person name="Brown C.T."/>
            <person name="Singh A."/>
            <person name="Thomas B.C."/>
            <person name="Banfield J.F."/>
        </authorList>
    </citation>
    <scope>NUCLEOTIDE SEQUENCE [LARGE SCALE GENOMIC DNA]</scope>
    <source>
        <strain evidence="1">AMDSBA1</strain>
    </source>
</reference>
<dbReference type="Proteomes" id="UP000242699">
    <property type="component" value="Unassembled WGS sequence"/>
</dbReference>
<evidence type="ECO:0000313" key="1">
    <source>
        <dbReference type="EMBL" id="PSR26187.1"/>
    </source>
</evidence>
<sequence>MMVMTYPDGTQELHDGGLELQVQNGNIVSATLRLVPDQTPVPVAVELGDRQHIGYVWQKRVRQKWAEQMAGLKPLLTENSGAFWVTWSPECEAGR</sequence>
<proteinExistence type="predicted"/>
<comment type="caution">
    <text evidence="1">The sequence shown here is derived from an EMBL/GenBank/DDBJ whole genome shotgun (WGS) entry which is preliminary data.</text>
</comment>
<evidence type="ECO:0000313" key="2">
    <source>
        <dbReference type="Proteomes" id="UP000242699"/>
    </source>
</evidence>
<dbReference type="EMBL" id="PXYT01000040">
    <property type="protein sequence ID" value="PSR26187.1"/>
    <property type="molecule type" value="Genomic_DNA"/>
</dbReference>
<gene>
    <name evidence="1" type="ORF">C7B43_14595</name>
</gene>
<organism evidence="1 2">
    <name type="scientific">Sulfobacillus benefaciens</name>
    <dbReference type="NCBI Taxonomy" id="453960"/>
    <lineage>
        <taxon>Bacteria</taxon>
        <taxon>Bacillati</taxon>
        <taxon>Bacillota</taxon>
        <taxon>Clostridia</taxon>
        <taxon>Eubacteriales</taxon>
        <taxon>Clostridiales Family XVII. Incertae Sedis</taxon>
        <taxon>Sulfobacillus</taxon>
    </lineage>
</organism>